<keyword evidence="13" id="KW-1185">Reference proteome</keyword>
<organism evidence="12 13">
    <name type="scientific">Amycolatopsis halotolerans</name>
    <dbReference type="NCBI Taxonomy" id="330083"/>
    <lineage>
        <taxon>Bacteria</taxon>
        <taxon>Bacillati</taxon>
        <taxon>Actinomycetota</taxon>
        <taxon>Actinomycetes</taxon>
        <taxon>Pseudonocardiales</taxon>
        <taxon>Pseudonocardiaceae</taxon>
        <taxon>Amycolatopsis</taxon>
    </lineage>
</organism>
<evidence type="ECO:0000259" key="11">
    <source>
        <dbReference type="Pfam" id="PF24878"/>
    </source>
</evidence>
<evidence type="ECO:0000313" key="12">
    <source>
        <dbReference type="EMBL" id="MFC3516251.1"/>
    </source>
</evidence>
<feature type="transmembrane region" description="Helical" evidence="9">
    <location>
        <begin position="91"/>
        <end position="118"/>
    </location>
</feature>
<feature type="transmembrane region" description="Helical" evidence="9">
    <location>
        <begin position="423"/>
        <end position="441"/>
    </location>
</feature>
<dbReference type="EC" id="2.4.-.-" evidence="12"/>
<feature type="transmembrane region" description="Helical" evidence="9">
    <location>
        <begin position="52"/>
        <end position="71"/>
    </location>
</feature>
<evidence type="ECO:0000256" key="7">
    <source>
        <dbReference type="ARBA" id="ARBA00023136"/>
    </source>
</evidence>
<accession>A0ABV7QT55</accession>
<feature type="transmembrane region" description="Helical" evidence="9">
    <location>
        <begin position="130"/>
        <end position="147"/>
    </location>
</feature>
<evidence type="ECO:0000256" key="5">
    <source>
        <dbReference type="ARBA" id="ARBA00022692"/>
    </source>
</evidence>
<evidence type="ECO:0000256" key="8">
    <source>
        <dbReference type="SAM" id="MobiDB-lite"/>
    </source>
</evidence>
<keyword evidence="3 12" id="KW-0328">Glycosyltransferase</keyword>
<dbReference type="Proteomes" id="UP001595764">
    <property type="component" value="Unassembled WGS sequence"/>
</dbReference>
<feature type="transmembrane region" description="Helical" evidence="9">
    <location>
        <begin position="453"/>
        <end position="471"/>
    </location>
</feature>
<name>A0ABV7QT55_9PSEU</name>
<dbReference type="Pfam" id="PF13231">
    <property type="entry name" value="PMT_2"/>
    <property type="match status" value="1"/>
</dbReference>
<dbReference type="InterPro" id="IPR050297">
    <property type="entry name" value="LipidA_mod_glycosyltrf_83"/>
</dbReference>
<comment type="subcellular location">
    <subcellularLocation>
        <location evidence="1">Cell membrane</location>
        <topology evidence="1">Multi-pass membrane protein</topology>
    </subcellularLocation>
</comment>
<keyword evidence="7 9" id="KW-0472">Membrane</keyword>
<reference evidence="13" key="1">
    <citation type="journal article" date="2019" name="Int. J. Syst. Evol. Microbiol.">
        <title>The Global Catalogue of Microorganisms (GCM) 10K type strain sequencing project: providing services to taxonomists for standard genome sequencing and annotation.</title>
        <authorList>
            <consortium name="The Broad Institute Genomics Platform"/>
            <consortium name="The Broad Institute Genome Sequencing Center for Infectious Disease"/>
            <person name="Wu L."/>
            <person name="Ma J."/>
        </authorList>
    </citation>
    <scope>NUCLEOTIDE SEQUENCE [LARGE SCALE GENOMIC DNA]</scope>
    <source>
        <strain evidence="13">CGMCC 4.7682</strain>
    </source>
</reference>
<dbReference type="GO" id="GO:0016757">
    <property type="term" value="F:glycosyltransferase activity"/>
    <property type="evidence" value="ECO:0007669"/>
    <property type="project" value="UniProtKB-KW"/>
</dbReference>
<evidence type="ECO:0000256" key="9">
    <source>
        <dbReference type="SAM" id="Phobius"/>
    </source>
</evidence>
<evidence type="ECO:0000256" key="4">
    <source>
        <dbReference type="ARBA" id="ARBA00022679"/>
    </source>
</evidence>
<evidence type="ECO:0000313" key="13">
    <source>
        <dbReference type="Proteomes" id="UP001595764"/>
    </source>
</evidence>
<feature type="transmembrane region" description="Helical" evidence="9">
    <location>
        <begin position="365"/>
        <end position="384"/>
    </location>
</feature>
<evidence type="ECO:0000256" key="2">
    <source>
        <dbReference type="ARBA" id="ARBA00022475"/>
    </source>
</evidence>
<evidence type="ECO:0000256" key="1">
    <source>
        <dbReference type="ARBA" id="ARBA00004651"/>
    </source>
</evidence>
<keyword evidence="4 12" id="KW-0808">Transferase</keyword>
<dbReference type="PANTHER" id="PTHR33908">
    <property type="entry name" value="MANNOSYLTRANSFERASE YKCB-RELATED"/>
    <property type="match status" value="1"/>
</dbReference>
<dbReference type="EMBL" id="JBHRWI010000061">
    <property type="protein sequence ID" value="MFC3516251.1"/>
    <property type="molecule type" value="Genomic_DNA"/>
</dbReference>
<dbReference type="PANTHER" id="PTHR33908:SF3">
    <property type="entry name" value="UNDECAPRENYL PHOSPHATE-ALPHA-4-AMINO-4-DEOXY-L-ARABINOSE ARABINOSYL TRANSFERASE"/>
    <property type="match status" value="1"/>
</dbReference>
<evidence type="ECO:0000256" key="3">
    <source>
        <dbReference type="ARBA" id="ARBA00022676"/>
    </source>
</evidence>
<dbReference type="Pfam" id="PF24878">
    <property type="entry name" value="YkcB_C"/>
    <property type="match status" value="1"/>
</dbReference>
<evidence type="ECO:0000259" key="10">
    <source>
        <dbReference type="Pfam" id="PF13231"/>
    </source>
</evidence>
<gene>
    <name evidence="12" type="ORF">ACFORO_39220</name>
</gene>
<keyword evidence="5 9" id="KW-0812">Transmembrane</keyword>
<feature type="transmembrane region" description="Helical" evidence="9">
    <location>
        <begin position="228"/>
        <end position="245"/>
    </location>
</feature>
<feature type="transmembrane region" description="Helical" evidence="9">
    <location>
        <begin position="478"/>
        <end position="498"/>
    </location>
</feature>
<dbReference type="InterPro" id="IPR038731">
    <property type="entry name" value="RgtA/B/C-like"/>
</dbReference>
<comment type="caution">
    <text evidence="12">The sequence shown here is derived from an EMBL/GenBank/DDBJ whole genome shotgun (WGS) entry which is preliminary data.</text>
</comment>
<dbReference type="RefSeq" id="WP_377871512.1">
    <property type="nucleotide sequence ID" value="NZ_JBHMAY010000030.1"/>
</dbReference>
<proteinExistence type="predicted"/>
<feature type="transmembrane region" description="Helical" evidence="9">
    <location>
        <begin position="203"/>
        <end position="221"/>
    </location>
</feature>
<feature type="compositionally biased region" description="Gly residues" evidence="8">
    <location>
        <begin position="563"/>
        <end position="577"/>
    </location>
</feature>
<sequence>MTVDAPSAAPAETAAPANRSRWQPWALAVICVAAGALYAWRIGGGQLGNSYYSAAVKSMTGSFSNFLFGSFDPYGVFTVDKPPMSLWPQAISVLVFGFNGWSLLLPQVLEGIAAVFLLHRTVRLWAGENTALLAALILTLTPITVAINRDNNPDTLLVLLLVAAAYAFTRSVQADTSRARTRWLLWCAFFVGCGFVTKMMQAWIVLPGFALAYFVGTSAPVKRRLLDLLGAAGVLIVSSFWWTALHDLWPGSKPYMGGSTDGTALNLIFGYNGFGRIFGGEGNFGPGGGGPRGGDLPGGMELPAGMTPPQGGGGPFGGETGLGRMFSSSVGGQISWLLPLALLVLVAVAVRGIRRKQPGDPARRAGWFAWGSWLLVTGVVFSYARGIWHPYYTTMLAPAIAAICAAGLTGFWREYRQGSGYGWLLLPAAVALTAGWAFVLANRDPSWHGWTRWTVLAVGVVAVVALVLGKLTSVRKAILTRASLVLAVVTVLFVPTVWSTATAATGESMGGMPSAGPGGLGFPGGFGGMRMPGGGREAGMPGMPDAADFPGGMPGGSPDASGFPGGPGGMPGAPGGARKPGGMADFMNGKLTDDQRRVLDYAKQHSGGAEITLAVDGSAMMSSNFIIGSDETVIGMGGFLGSDDSPSVGQLQQWTAEGKLKFVLGGTGGMRMPGMSGGAGEKRQEWIKQHCTTVDPAAYGGKPASAQQEAGPMGGAQTLYQCHA</sequence>
<dbReference type="InterPro" id="IPR056785">
    <property type="entry name" value="YkcA/B-like_C"/>
</dbReference>
<feature type="transmembrane region" description="Helical" evidence="9">
    <location>
        <begin position="22"/>
        <end position="40"/>
    </location>
</feature>
<feature type="region of interest" description="Disordered" evidence="8">
    <location>
        <begin position="531"/>
        <end position="577"/>
    </location>
</feature>
<feature type="domain" description="Glycosyltransferase RgtA/B/C/D-like" evidence="10">
    <location>
        <begin position="80"/>
        <end position="242"/>
    </location>
</feature>
<feature type="transmembrane region" description="Helical" evidence="9">
    <location>
        <begin position="334"/>
        <end position="353"/>
    </location>
</feature>
<protein>
    <submittedName>
        <fullName evidence="12">ArnT family glycosyltransferase</fullName>
        <ecNumber evidence="12">2.4.-.-</ecNumber>
    </submittedName>
</protein>
<keyword evidence="2" id="KW-1003">Cell membrane</keyword>
<feature type="domain" description="Putative mannosyltransferase YkcA/B-like C-terminal" evidence="11">
    <location>
        <begin position="599"/>
        <end position="690"/>
    </location>
</feature>
<feature type="transmembrane region" description="Helical" evidence="9">
    <location>
        <begin position="390"/>
        <end position="411"/>
    </location>
</feature>
<evidence type="ECO:0000256" key="6">
    <source>
        <dbReference type="ARBA" id="ARBA00022989"/>
    </source>
</evidence>
<keyword evidence="6 9" id="KW-1133">Transmembrane helix</keyword>